<reference evidence="2" key="1">
    <citation type="journal article" date="2019" name="Int. J. Syst. Evol. Microbiol.">
        <title>The Global Catalogue of Microorganisms (GCM) 10K type strain sequencing project: providing services to taxonomists for standard genome sequencing and annotation.</title>
        <authorList>
            <consortium name="The Broad Institute Genomics Platform"/>
            <consortium name="The Broad Institute Genome Sequencing Center for Infectious Disease"/>
            <person name="Wu L."/>
            <person name="Ma J."/>
        </authorList>
    </citation>
    <scope>NUCLEOTIDE SEQUENCE [LARGE SCALE GENOMIC DNA]</scope>
    <source>
        <strain evidence="2">CECT 7398</strain>
    </source>
</reference>
<gene>
    <name evidence="1" type="ORF">QWZ16_18815</name>
</gene>
<dbReference type="Proteomes" id="UP001238540">
    <property type="component" value="Unassembled WGS sequence"/>
</dbReference>
<evidence type="ECO:0000313" key="2">
    <source>
        <dbReference type="Proteomes" id="UP001238540"/>
    </source>
</evidence>
<name>A0ABT8BZ16_9VIBR</name>
<keyword evidence="2" id="KW-1185">Reference proteome</keyword>
<sequence>MGNPERLGPPLLALLYWCKATQSGCIKSSSTSSAQYAHQGYWLIIYRSTSAL</sequence>
<organism evidence="1 2">
    <name type="scientific">Vibrio ostreicida</name>
    <dbReference type="NCBI Taxonomy" id="526588"/>
    <lineage>
        <taxon>Bacteria</taxon>
        <taxon>Pseudomonadati</taxon>
        <taxon>Pseudomonadota</taxon>
        <taxon>Gammaproteobacteria</taxon>
        <taxon>Vibrionales</taxon>
        <taxon>Vibrionaceae</taxon>
        <taxon>Vibrio</taxon>
    </lineage>
</organism>
<protein>
    <submittedName>
        <fullName evidence="1">Uncharacterized protein</fullName>
    </submittedName>
</protein>
<dbReference type="RefSeq" id="WP_170883649.1">
    <property type="nucleotide sequence ID" value="NZ_JABEYA020000014.1"/>
</dbReference>
<dbReference type="EMBL" id="JAUFQC010000027">
    <property type="protein sequence ID" value="MDN3611654.1"/>
    <property type="molecule type" value="Genomic_DNA"/>
</dbReference>
<proteinExistence type="predicted"/>
<comment type="caution">
    <text evidence="1">The sequence shown here is derived from an EMBL/GenBank/DDBJ whole genome shotgun (WGS) entry which is preliminary data.</text>
</comment>
<accession>A0ABT8BZ16</accession>
<evidence type="ECO:0000313" key="1">
    <source>
        <dbReference type="EMBL" id="MDN3611654.1"/>
    </source>
</evidence>